<feature type="chain" id="PRO_5040496278" evidence="1">
    <location>
        <begin position="23"/>
        <end position="129"/>
    </location>
</feature>
<comment type="caution">
    <text evidence="2">The sequence shown here is derived from an EMBL/GenBank/DDBJ whole genome shotgun (WGS) entry which is preliminary data.</text>
</comment>
<dbReference type="AlphaFoldDB" id="A0A9N9EFH9"/>
<dbReference type="Proteomes" id="UP000789759">
    <property type="component" value="Unassembled WGS sequence"/>
</dbReference>
<evidence type="ECO:0000313" key="2">
    <source>
        <dbReference type="EMBL" id="CAG8675103.1"/>
    </source>
</evidence>
<feature type="signal peptide" evidence="1">
    <location>
        <begin position="1"/>
        <end position="22"/>
    </location>
</feature>
<organism evidence="2 3">
    <name type="scientific">Cetraspora pellucida</name>
    <dbReference type="NCBI Taxonomy" id="1433469"/>
    <lineage>
        <taxon>Eukaryota</taxon>
        <taxon>Fungi</taxon>
        <taxon>Fungi incertae sedis</taxon>
        <taxon>Mucoromycota</taxon>
        <taxon>Glomeromycotina</taxon>
        <taxon>Glomeromycetes</taxon>
        <taxon>Diversisporales</taxon>
        <taxon>Gigasporaceae</taxon>
        <taxon>Cetraspora</taxon>
    </lineage>
</organism>
<gene>
    <name evidence="2" type="ORF">CPELLU_LOCUS10479</name>
</gene>
<evidence type="ECO:0000256" key="1">
    <source>
        <dbReference type="SAM" id="SignalP"/>
    </source>
</evidence>
<keyword evidence="3" id="KW-1185">Reference proteome</keyword>
<protein>
    <submittedName>
        <fullName evidence="2">20901_t:CDS:1</fullName>
    </submittedName>
</protein>
<accession>A0A9N9EFH9</accession>
<dbReference type="EMBL" id="CAJVQA010008649">
    <property type="protein sequence ID" value="CAG8675103.1"/>
    <property type="molecule type" value="Genomic_DNA"/>
</dbReference>
<name>A0A9N9EFH9_9GLOM</name>
<keyword evidence="1" id="KW-0732">Signal</keyword>
<evidence type="ECO:0000313" key="3">
    <source>
        <dbReference type="Proteomes" id="UP000789759"/>
    </source>
</evidence>
<proteinExistence type="predicted"/>
<reference evidence="2" key="1">
    <citation type="submission" date="2021-06" db="EMBL/GenBank/DDBJ databases">
        <authorList>
            <person name="Kallberg Y."/>
            <person name="Tangrot J."/>
            <person name="Rosling A."/>
        </authorList>
    </citation>
    <scope>NUCLEOTIDE SEQUENCE</scope>
    <source>
        <strain evidence="2">FL966</strain>
    </source>
</reference>
<sequence length="129" mass="15188">MIYNTIQFVILLLVDLEFLIESNDDKEIELEKLIKQCQNLKNPEKFKSITSISIYKFIKIDNKYIINNIPKIEDIIIKMQENNNEKESKKPIKFVTTVQAIARVNSILDYIKQPNTNIEIDIKLFAKLK</sequence>